<dbReference type="SUPFAM" id="SSF51569">
    <property type="entry name" value="Aldolase"/>
    <property type="match status" value="1"/>
</dbReference>
<evidence type="ECO:0000256" key="5">
    <source>
        <dbReference type="ARBA" id="ARBA00022430"/>
    </source>
</evidence>
<keyword evidence="7 10" id="KW-0808">Transferase</keyword>
<dbReference type="Pfam" id="PF00682">
    <property type="entry name" value="HMGL-like"/>
    <property type="match status" value="1"/>
</dbReference>
<comment type="subcellular location">
    <subcellularLocation>
        <location evidence="10">Cytoplasm</location>
    </subcellularLocation>
</comment>
<dbReference type="PROSITE" id="PS00815">
    <property type="entry name" value="AIPM_HOMOCIT_SYNTH_1"/>
    <property type="match status" value="1"/>
</dbReference>
<evidence type="ECO:0000256" key="3">
    <source>
        <dbReference type="ARBA" id="ARBA00009767"/>
    </source>
</evidence>
<feature type="binding site" evidence="10">
    <location>
        <position position="49"/>
    </location>
    <ligand>
        <name>Mg(2+)</name>
        <dbReference type="ChEBI" id="CHEBI:18420"/>
    </ligand>
</feature>
<comment type="similarity">
    <text evidence="3 10">Belongs to the alpha-IPM synthase/homocitrate synthase family. LeuA type 2 subfamily.</text>
</comment>
<keyword evidence="8 10" id="KW-0479">Metal-binding</keyword>
<keyword evidence="12" id="KW-0012">Acyltransferase</keyword>
<evidence type="ECO:0000256" key="8">
    <source>
        <dbReference type="ARBA" id="ARBA00022723"/>
    </source>
</evidence>
<dbReference type="InterPro" id="IPR036230">
    <property type="entry name" value="LeuA_allosteric_dom_sf"/>
</dbReference>
<dbReference type="InterPro" id="IPR005668">
    <property type="entry name" value="IPM_Synthase"/>
</dbReference>
<feature type="binding site" evidence="10">
    <location>
        <position position="253"/>
    </location>
    <ligand>
        <name>Mg(2+)</name>
        <dbReference type="ChEBI" id="CHEBI:18420"/>
    </ligand>
</feature>
<dbReference type="NCBIfam" id="TIGR00970">
    <property type="entry name" value="leuA_yeast"/>
    <property type="match status" value="1"/>
</dbReference>
<comment type="subunit">
    <text evidence="10">Homodimer.</text>
</comment>
<reference evidence="12 13" key="1">
    <citation type="submission" date="2019-03" db="EMBL/GenBank/DDBJ databases">
        <authorList>
            <person name="Dong K."/>
        </authorList>
    </citation>
    <scope>NUCLEOTIDE SEQUENCE [LARGE SCALE GENOMIC DNA]</scope>
    <source>
        <strain evidence="13">dk512</strain>
    </source>
</reference>
<dbReference type="PROSITE" id="PS50991">
    <property type="entry name" value="PYR_CT"/>
    <property type="match status" value="1"/>
</dbReference>
<proteinExistence type="inferred from homology"/>
<dbReference type="InterPro" id="IPR002034">
    <property type="entry name" value="AIPM/Hcit_synth_CS"/>
</dbReference>
<protein>
    <recommendedName>
        <fullName evidence="4 10">2-isopropylmalate synthase</fullName>
        <ecNumber evidence="4 10">2.3.3.13</ecNumber>
    </recommendedName>
    <alternativeName>
        <fullName evidence="10">Alpha-IPM synthase</fullName>
    </alternativeName>
    <alternativeName>
        <fullName evidence="10">Alpha-isopropylmalate synthase</fullName>
    </alternativeName>
</protein>
<organism evidence="12 13">
    <name type="scientific">Microbacterium wangchenii</name>
    <dbReference type="NCBI Taxonomy" id="2541726"/>
    <lineage>
        <taxon>Bacteria</taxon>
        <taxon>Bacillati</taxon>
        <taxon>Actinomycetota</taxon>
        <taxon>Actinomycetes</taxon>
        <taxon>Micrococcales</taxon>
        <taxon>Microbacteriaceae</taxon>
        <taxon>Microbacterium</taxon>
    </lineage>
</organism>
<evidence type="ECO:0000256" key="9">
    <source>
        <dbReference type="ARBA" id="ARBA00023304"/>
    </source>
</evidence>
<dbReference type="InterPro" id="IPR039371">
    <property type="entry name" value="LeuA_N_DRE-TIM"/>
</dbReference>
<dbReference type="PROSITE" id="PS00816">
    <property type="entry name" value="AIPM_HOMOCIT_SYNTH_2"/>
    <property type="match status" value="1"/>
</dbReference>
<dbReference type="SUPFAM" id="SSF89000">
    <property type="entry name" value="post-HMGL domain-like"/>
    <property type="match status" value="1"/>
</dbReference>
<dbReference type="Pfam" id="PF22615">
    <property type="entry name" value="IPMS_D2"/>
    <property type="match status" value="1"/>
</dbReference>
<feature type="domain" description="Pyruvate carboxyltransferase" evidence="11">
    <location>
        <begin position="40"/>
        <end position="314"/>
    </location>
</feature>
<dbReference type="HAMAP" id="MF_00572">
    <property type="entry name" value="LeuA_type2"/>
    <property type="match status" value="1"/>
</dbReference>
<dbReference type="InterPro" id="IPR013709">
    <property type="entry name" value="2-isopropylmalate_synth_dimer"/>
</dbReference>
<keyword evidence="6 10" id="KW-0028">Amino-acid biosynthesis</keyword>
<dbReference type="NCBIfam" id="NF002991">
    <property type="entry name" value="PRK03739.1"/>
    <property type="match status" value="1"/>
</dbReference>
<dbReference type="PANTHER" id="PTHR46911">
    <property type="match status" value="1"/>
</dbReference>
<comment type="pathway">
    <text evidence="2 10">Amino-acid biosynthesis; L-leucine biosynthesis; L-leucine from 3-methyl-2-oxobutanoate: step 1/4.</text>
</comment>
<evidence type="ECO:0000313" key="12">
    <source>
        <dbReference type="EMBL" id="QBR88907.1"/>
    </source>
</evidence>
<evidence type="ECO:0000256" key="10">
    <source>
        <dbReference type="HAMAP-Rule" id="MF_00572"/>
    </source>
</evidence>
<comment type="catalytic activity">
    <reaction evidence="1 10">
        <text>3-methyl-2-oxobutanoate + acetyl-CoA + H2O = (2S)-2-isopropylmalate + CoA + H(+)</text>
        <dbReference type="Rhea" id="RHEA:21524"/>
        <dbReference type="ChEBI" id="CHEBI:1178"/>
        <dbReference type="ChEBI" id="CHEBI:11851"/>
        <dbReference type="ChEBI" id="CHEBI:15377"/>
        <dbReference type="ChEBI" id="CHEBI:15378"/>
        <dbReference type="ChEBI" id="CHEBI:57287"/>
        <dbReference type="ChEBI" id="CHEBI:57288"/>
        <dbReference type="EC" id="2.3.3.13"/>
    </reaction>
</comment>
<dbReference type="CDD" id="cd07942">
    <property type="entry name" value="DRE_TIM_LeuA"/>
    <property type="match status" value="1"/>
</dbReference>
<dbReference type="EC" id="2.3.3.13" evidence="4 10"/>
<dbReference type="Proteomes" id="UP000295748">
    <property type="component" value="Chromosome"/>
</dbReference>
<feature type="binding site" evidence="10">
    <location>
        <position position="255"/>
    </location>
    <ligand>
        <name>Mg(2+)</name>
        <dbReference type="ChEBI" id="CHEBI:18420"/>
    </ligand>
</feature>
<comment type="function">
    <text evidence="10">Catalyzes the condensation of the acetyl group of acetyl-CoA with 3-methyl-2-oxobutanoate (2-ketoisovalerate) to form 3-carboxy-3-hydroxy-4-methylpentanoate (2-isopropylmalate).</text>
</comment>
<dbReference type="Pfam" id="PF08502">
    <property type="entry name" value="LeuA_dimer"/>
    <property type="match status" value="1"/>
</dbReference>
<dbReference type="Gene3D" id="3.20.20.70">
    <property type="entry name" value="Aldolase class I"/>
    <property type="match status" value="1"/>
</dbReference>
<feature type="region of interest" description="Regulatory domain" evidence="10">
    <location>
        <begin position="456"/>
        <end position="586"/>
    </location>
</feature>
<dbReference type="EMBL" id="CP038266">
    <property type="protein sequence ID" value="QBR88907.1"/>
    <property type="molecule type" value="Genomic_DNA"/>
</dbReference>
<dbReference type="RefSeq" id="WP_135066725.1">
    <property type="nucleotide sequence ID" value="NZ_CP038266.1"/>
</dbReference>
<dbReference type="InterPro" id="IPR013785">
    <property type="entry name" value="Aldolase_TIM"/>
</dbReference>
<keyword evidence="5 10" id="KW-0432">Leucine biosynthesis</keyword>
<name>A0ABX5SSZ5_9MICO</name>
<dbReference type="InterPro" id="IPR000891">
    <property type="entry name" value="PYR_CT"/>
</dbReference>
<dbReference type="PANTHER" id="PTHR46911:SF1">
    <property type="entry name" value="2-ISOPROPYLMALATE SYNTHASE"/>
    <property type="match status" value="1"/>
</dbReference>
<dbReference type="SMART" id="SM00917">
    <property type="entry name" value="LeuA_dimer"/>
    <property type="match status" value="1"/>
</dbReference>
<comment type="cofactor">
    <cofactor evidence="10">
        <name>Mg(2+)</name>
        <dbReference type="ChEBI" id="CHEBI:18420"/>
    </cofactor>
</comment>
<evidence type="ECO:0000256" key="6">
    <source>
        <dbReference type="ARBA" id="ARBA00022605"/>
    </source>
</evidence>
<evidence type="ECO:0000259" key="11">
    <source>
        <dbReference type="PROSITE" id="PS50991"/>
    </source>
</evidence>
<evidence type="ECO:0000256" key="7">
    <source>
        <dbReference type="ARBA" id="ARBA00022679"/>
    </source>
</evidence>
<evidence type="ECO:0000256" key="2">
    <source>
        <dbReference type="ARBA" id="ARBA00004689"/>
    </source>
</evidence>
<keyword evidence="10" id="KW-0963">Cytoplasm</keyword>
<dbReference type="Gene3D" id="3.30.160.270">
    <property type="match status" value="1"/>
</dbReference>
<dbReference type="InterPro" id="IPR054692">
    <property type="entry name" value="LeuA-like_post-cat"/>
</dbReference>
<accession>A0ABX5SSZ5</accession>
<feature type="binding site" evidence="10">
    <location>
        <position position="289"/>
    </location>
    <ligand>
        <name>Mg(2+)</name>
        <dbReference type="ChEBI" id="CHEBI:18420"/>
    </ligand>
</feature>
<evidence type="ECO:0000256" key="1">
    <source>
        <dbReference type="ARBA" id="ARBA00000064"/>
    </source>
</evidence>
<keyword evidence="9 10" id="KW-0100">Branched-chain amino acid biosynthesis</keyword>
<dbReference type="SUPFAM" id="SSF110921">
    <property type="entry name" value="2-isopropylmalate synthase LeuA, allosteric (dimerisation) domain"/>
    <property type="match status" value="1"/>
</dbReference>
<evidence type="ECO:0000313" key="13">
    <source>
        <dbReference type="Proteomes" id="UP000295748"/>
    </source>
</evidence>
<evidence type="ECO:0000256" key="4">
    <source>
        <dbReference type="ARBA" id="ARBA00012973"/>
    </source>
</evidence>
<keyword evidence="13" id="KW-1185">Reference proteome</keyword>
<gene>
    <name evidence="10 12" type="primary">leuA</name>
    <name evidence="12" type="ORF">E4K62_09530</name>
</gene>
<sequence>MKNTQQPSGMPTHKYRPFSEQIRVDLPDRTWPDARITAAPRWCAVDLRDGNQALIDPMTPERKRVMFELLVRLGYKEIEVGFPSASQLDFDFVRQLIEEDLIPDDVTIQVLTQAREHLIARTYESLAGAKRAIVHLYNSTSIVQREVVFRTDKQGIIDIALEGARLCRQYEKTVPEVEVFYEYSPESYTGTELEFAADICNQVLEVFEPTPERKVIINLPATVEMATPNVYADSIEWMSRHLNHRENVILSLHPHNDRGTAVAAAELGYMAGADRIEGCLFGNGERTGNVDLVALGVNLLTQGVDPQIDFSDIDQIKRTVEYCNQLPVPERSPWAGDLVFTAFSGSHQDAIKKGFEAMEARAQAAGVTVDEIEWAVPYLPVDPKDLGRSYEAVIRVNSQSGKGGVAYLLKTDHALDLPRRLQIEFSGVIQAKTDADGGEVTSAQIWDVFTDEYLPTSVADDRWGRFELVGTRTSSDLTGDVELNVRLRDGDDVEDATGHGNGPIAAFLDILHTRGFDISLYDYVEHTLSAGGDAQAAAYVELQVDDQRLWGVGIDGDISTASLKAVVSAVNRAIRARREAPSLAAV</sequence>
<dbReference type="GO" id="GO:0003852">
    <property type="term" value="F:2-isopropylmalate synthase activity"/>
    <property type="evidence" value="ECO:0007669"/>
    <property type="project" value="UniProtKB-EC"/>
</dbReference>
<keyword evidence="10" id="KW-0460">Magnesium</keyword>